<evidence type="ECO:0000256" key="1">
    <source>
        <dbReference type="ARBA" id="ARBA00023172"/>
    </source>
</evidence>
<dbReference type="OrthoDB" id="7699712at2759"/>
<dbReference type="PROSITE" id="PS51898">
    <property type="entry name" value="TYR_RECOMBINASE"/>
    <property type="match status" value="1"/>
</dbReference>
<dbReference type="EMBL" id="LBMM01012256">
    <property type="protein sequence ID" value="KMQ86317.1"/>
    <property type="molecule type" value="Genomic_DNA"/>
</dbReference>
<dbReference type="InterPro" id="IPR002104">
    <property type="entry name" value="Integrase_catalytic"/>
</dbReference>
<reference evidence="4 5" key="1">
    <citation type="submission" date="2015-04" db="EMBL/GenBank/DDBJ databases">
        <title>Lasius niger genome sequencing.</title>
        <authorList>
            <person name="Konorov E.A."/>
            <person name="Nikitin M.A."/>
            <person name="Kirill M.V."/>
            <person name="Chang P."/>
        </authorList>
    </citation>
    <scope>NUCLEOTIDE SEQUENCE [LARGE SCALE GENOMIC DNA]</scope>
    <source>
        <tissue evidence="4">Whole</tissue>
    </source>
</reference>
<feature type="region of interest" description="Disordered" evidence="2">
    <location>
        <begin position="154"/>
        <end position="183"/>
    </location>
</feature>
<evidence type="ECO:0000256" key="2">
    <source>
        <dbReference type="SAM" id="MobiDB-lite"/>
    </source>
</evidence>
<accession>A0A0J7K7F5</accession>
<evidence type="ECO:0000313" key="5">
    <source>
        <dbReference type="Proteomes" id="UP000036403"/>
    </source>
</evidence>
<dbReference type="InterPro" id="IPR011010">
    <property type="entry name" value="DNA_brk_join_enz"/>
</dbReference>
<organism evidence="4 5">
    <name type="scientific">Lasius niger</name>
    <name type="common">Black garden ant</name>
    <dbReference type="NCBI Taxonomy" id="67767"/>
    <lineage>
        <taxon>Eukaryota</taxon>
        <taxon>Metazoa</taxon>
        <taxon>Ecdysozoa</taxon>
        <taxon>Arthropoda</taxon>
        <taxon>Hexapoda</taxon>
        <taxon>Insecta</taxon>
        <taxon>Pterygota</taxon>
        <taxon>Neoptera</taxon>
        <taxon>Endopterygota</taxon>
        <taxon>Hymenoptera</taxon>
        <taxon>Apocrita</taxon>
        <taxon>Aculeata</taxon>
        <taxon>Formicoidea</taxon>
        <taxon>Formicidae</taxon>
        <taxon>Formicinae</taxon>
        <taxon>Lasius</taxon>
        <taxon>Lasius</taxon>
    </lineage>
</organism>
<dbReference type="GO" id="GO:0003677">
    <property type="term" value="F:DNA binding"/>
    <property type="evidence" value="ECO:0007669"/>
    <property type="project" value="InterPro"/>
</dbReference>
<dbReference type="InterPro" id="IPR013762">
    <property type="entry name" value="Integrase-like_cat_sf"/>
</dbReference>
<proteinExistence type="predicted"/>
<feature type="domain" description="Tyr recombinase" evidence="3">
    <location>
        <begin position="278"/>
        <end position="456"/>
    </location>
</feature>
<dbReference type="GO" id="GO:0015074">
    <property type="term" value="P:DNA integration"/>
    <property type="evidence" value="ECO:0007669"/>
    <property type="project" value="InterPro"/>
</dbReference>
<evidence type="ECO:0000313" key="4">
    <source>
        <dbReference type="EMBL" id="KMQ86317.1"/>
    </source>
</evidence>
<keyword evidence="1" id="KW-0233">DNA recombination</keyword>
<dbReference type="AlphaFoldDB" id="A0A0J7K7F5"/>
<dbReference type="SUPFAM" id="SSF56349">
    <property type="entry name" value="DNA breaking-rejoining enzymes"/>
    <property type="match status" value="1"/>
</dbReference>
<gene>
    <name evidence="4" type="ORF">RF55_14720</name>
</gene>
<feature type="compositionally biased region" description="Polar residues" evidence="2">
    <location>
        <begin position="154"/>
        <end position="169"/>
    </location>
</feature>
<dbReference type="PaxDb" id="67767-A0A0J7K7F5"/>
<protein>
    <submittedName>
        <fullName evidence="4">Tyrosine recombinase</fullName>
    </submittedName>
</protein>
<name>A0A0J7K7F5_LASNI</name>
<dbReference type="Gene3D" id="1.10.443.10">
    <property type="entry name" value="Intergrase catalytic core"/>
    <property type="match status" value="1"/>
</dbReference>
<sequence>MGKSAHKLRKRRSSPSVDRLAGIEEKLSRLLGVLTHTTGENQVGIALCALGEAISDLLKPTVQSSLGPETRLAVTKVSEGAKILANLFYRLFLTKRAPITPVINLVAKNTADTIPVDDFLFGTSFGEEMKKANSIEKSSRDIVRVPLTVSREVQQPIKQPTQSAPTRSGNVHAPRRSPGMEQDFPGSREIIRQVFLIKGTPASALDATLASITASTVAQYTKPLRLWWYFSLSDIGWYTTLNTYRSAISLLSSDEIGSHPLVKRFFRGVAALKPQRPRYDFIWDPPPVIAHLVSLYPHENLSLELISRKLVTLLALTTAQRMQTLAAIQISNVVISDSLVTKIPARLKTSGIGKSQPLLVFKPFLDRPELWVFSLVKFYIELTYELRKKNCDAFFISFRSPYNPVSSQTIGRWVKLELDAAGIDITIFPAHSTRHASTSLAANKGINLDKIRRTAG</sequence>
<evidence type="ECO:0000259" key="3">
    <source>
        <dbReference type="PROSITE" id="PS51898"/>
    </source>
</evidence>
<dbReference type="PANTHER" id="PTHR35617:SF3">
    <property type="entry name" value="CORE-BINDING (CB) DOMAIN-CONTAINING PROTEIN"/>
    <property type="match status" value="1"/>
</dbReference>
<dbReference type="Proteomes" id="UP000036403">
    <property type="component" value="Unassembled WGS sequence"/>
</dbReference>
<dbReference type="PANTHER" id="PTHR35617">
    <property type="entry name" value="PHAGE_INTEGRASE DOMAIN-CONTAINING PROTEIN"/>
    <property type="match status" value="1"/>
</dbReference>
<keyword evidence="5" id="KW-1185">Reference proteome</keyword>
<comment type="caution">
    <text evidence="4">The sequence shown here is derived from an EMBL/GenBank/DDBJ whole genome shotgun (WGS) entry which is preliminary data.</text>
</comment>
<dbReference type="GO" id="GO:0006310">
    <property type="term" value="P:DNA recombination"/>
    <property type="evidence" value="ECO:0007669"/>
    <property type="project" value="UniProtKB-KW"/>
</dbReference>